<accession>A0A553HY56</accession>
<dbReference type="EC" id="4.2.3.-" evidence="4"/>
<dbReference type="PANTHER" id="PTHR35201">
    <property type="entry name" value="TERPENE SYNTHASE"/>
    <property type="match status" value="1"/>
</dbReference>
<evidence type="ECO:0000313" key="5">
    <source>
        <dbReference type="EMBL" id="TRX92881.1"/>
    </source>
</evidence>
<sequence>MSTTTTEQGPVATTVAAPAVGFKSYKTMPFAECFNKLQIPATAFTVRTHPLTDKVSDAVNQFFLDVWPFSSEKGRKKFLGADFPRFVCYYFPNALEDRLKLVCEVITHLFIIDDVLETMSLKDGQAFNNKLIALARGEVQPDRSSPPEWIMYDVWEGMRKCDKDLADAMLQPCFDFMKAQTDPRRLTKMNLEQYLEYRLEDVGKQFLSALICFTQRLCLTKEEWALVDPVDKNSARHISVINDIWSYDKELKAVALNQEGSTMLNAVDILADEASMPIESAKRVLYRLCREWEIVHETLVADVLAQHDSPKLRAYFKETEYQMSGNEIWSRLTLRYPQTH</sequence>
<dbReference type="GO" id="GO:0046872">
    <property type="term" value="F:metal ion binding"/>
    <property type="evidence" value="ECO:0007669"/>
    <property type="project" value="UniProtKB-KW"/>
</dbReference>
<gene>
    <name evidence="5" type="ORF">FHL15_006287</name>
</gene>
<comment type="cofactor">
    <cofactor evidence="1 4">
        <name>Mg(2+)</name>
        <dbReference type="ChEBI" id="CHEBI:18420"/>
    </cofactor>
</comment>
<dbReference type="EMBL" id="VFLP01000033">
    <property type="protein sequence ID" value="TRX92881.1"/>
    <property type="molecule type" value="Genomic_DNA"/>
</dbReference>
<evidence type="ECO:0000256" key="2">
    <source>
        <dbReference type="ARBA" id="ARBA00006333"/>
    </source>
</evidence>
<proteinExistence type="inferred from homology"/>
<evidence type="ECO:0000256" key="1">
    <source>
        <dbReference type="ARBA" id="ARBA00001946"/>
    </source>
</evidence>
<dbReference type="AlphaFoldDB" id="A0A553HY56"/>
<dbReference type="SUPFAM" id="SSF48576">
    <property type="entry name" value="Terpenoid synthases"/>
    <property type="match status" value="1"/>
</dbReference>
<organism evidence="5 6">
    <name type="scientific">Xylaria flabelliformis</name>
    <dbReference type="NCBI Taxonomy" id="2512241"/>
    <lineage>
        <taxon>Eukaryota</taxon>
        <taxon>Fungi</taxon>
        <taxon>Dikarya</taxon>
        <taxon>Ascomycota</taxon>
        <taxon>Pezizomycotina</taxon>
        <taxon>Sordariomycetes</taxon>
        <taxon>Xylariomycetidae</taxon>
        <taxon>Xylariales</taxon>
        <taxon>Xylariaceae</taxon>
        <taxon>Xylaria</taxon>
    </lineage>
</organism>
<keyword evidence="4" id="KW-0479">Metal-binding</keyword>
<keyword evidence="4" id="KW-0456">Lyase</keyword>
<dbReference type="GO" id="GO:0010333">
    <property type="term" value="F:terpene synthase activity"/>
    <property type="evidence" value="ECO:0007669"/>
    <property type="project" value="InterPro"/>
</dbReference>
<dbReference type="OrthoDB" id="3004402at2759"/>
<dbReference type="Proteomes" id="UP000319160">
    <property type="component" value="Unassembled WGS sequence"/>
</dbReference>
<evidence type="ECO:0000313" key="6">
    <source>
        <dbReference type="Proteomes" id="UP000319160"/>
    </source>
</evidence>
<comment type="similarity">
    <text evidence="2 4">Belongs to the terpene synthase family.</text>
</comment>
<evidence type="ECO:0000256" key="3">
    <source>
        <dbReference type="ARBA" id="ARBA00022842"/>
    </source>
</evidence>
<keyword evidence="3 4" id="KW-0460">Magnesium</keyword>
<dbReference type="SMR" id="A0A553HY56"/>
<dbReference type="InterPro" id="IPR008949">
    <property type="entry name" value="Isoprenoid_synthase_dom_sf"/>
</dbReference>
<reference evidence="6" key="1">
    <citation type="submission" date="2019-06" db="EMBL/GenBank/DDBJ databases">
        <title>Draft genome sequence of the griseofulvin-producing fungus Xylaria cubensis strain G536.</title>
        <authorList>
            <person name="Mead M.E."/>
            <person name="Raja H.A."/>
            <person name="Steenwyk J.L."/>
            <person name="Knowles S.L."/>
            <person name="Oberlies N.H."/>
            <person name="Rokas A."/>
        </authorList>
    </citation>
    <scope>NUCLEOTIDE SEQUENCE [LARGE SCALE GENOMIC DNA]</scope>
    <source>
        <strain evidence="6">G536</strain>
    </source>
</reference>
<comment type="caution">
    <text evidence="5">The sequence shown here is derived from an EMBL/GenBank/DDBJ whole genome shotgun (WGS) entry which is preliminary data.</text>
</comment>
<dbReference type="STRING" id="2512241.A0A553HY56"/>
<dbReference type="InterPro" id="IPR034686">
    <property type="entry name" value="Terpene_cyclase-like_2"/>
</dbReference>
<dbReference type="Pfam" id="PF19086">
    <property type="entry name" value="Terpene_syn_C_2"/>
    <property type="match status" value="1"/>
</dbReference>
<name>A0A553HY56_9PEZI</name>
<dbReference type="PANTHER" id="PTHR35201:SF4">
    <property type="entry name" value="BETA-PINACENE SYNTHASE-RELATED"/>
    <property type="match status" value="1"/>
</dbReference>
<dbReference type="Gene3D" id="1.10.600.10">
    <property type="entry name" value="Farnesyl Diphosphate Synthase"/>
    <property type="match status" value="1"/>
</dbReference>
<keyword evidence="6" id="KW-1185">Reference proteome</keyword>
<protein>
    <recommendedName>
        <fullName evidence="4">Terpene synthase</fullName>
        <ecNumber evidence="4">4.2.3.-</ecNumber>
    </recommendedName>
</protein>
<evidence type="ECO:0000256" key="4">
    <source>
        <dbReference type="RuleBase" id="RU366034"/>
    </source>
</evidence>
<dbReference type="GO" id="GO:0008299">
    <property type="term" value="P:isoprenoid biosynthetic process"/>
    <property type="evidence" value="ECO:0007669"/>
    <property type="project" value="UniProtKB-ARBA"/>
</dbReference>